<proteinExistence type="inferred from homology"/>
<dbReference type="Gene3D" id="3.40.50.720">
    <property type="entry name" value="NAD(P)-binding Rossmann-like Domain"/>
    <property type="match status" value="2"/>
</dbReference>
<name>A0A9W5TWW5_9BACI</name>
<evidence type="ECO:0000313" key="7">
    <source>
        <dbReference type="Proteomes" id="UP000621492"/>
    </source>
</evidence>
<accession>A0A9W5TWW5</accession>
<dbReference type="InterPro" id="IPR006139">
    <property type="entry name" value="D-isomer_2_OHA_DH_cat_dom"/>
</dbReference>
<protein>
    <submittedName>
        <fullName evidence="6">D-glycerate dehydrogenase</fullName>
    </submittedName>
</protein>
<gene>
    <name evidence="6" type="ORF">GCM10011409_12540</name>
</gene>
<comment type="similarity">
    <text evidence="1 3">Belongs to the D-isomer specific 2-hydroxyacid dehydrogenase family.</text>
</comment>
<evidence type="ECO:0000256" key="3">
    <source>
        <dbReference type="RuleBase" id="RU003719"/>
    </source>
</evidence>
<dbReference type="InterPro" id="IPR029752">
    <property type="entry name" value="D-isomer_DH_CS1"/>
</dbReference>
<dbReference type="InterPro" id="IPR006140">
    <property type="entry name" value="D-isomer_DH_NAD-bd"/>
</dbReference>
<dbReference type="CDD" id="cd05301">
    <property type="entry name" value="GDH"/>
    <property type="match status" value="1"/>
</dbReference>
<dbReference type="GO" id="GO:0005829">
    <property type="term" value="C:cytosol"/>
    <property type="evidence" value="ECO:0007669"/>
    <property type="project" value="TreeGrafter"/>
</dbReference>
<dbReference type="GO" id="GO:0051287">
    <property type="term" value="F:NAD binding"/>
    <property type="evidence" value="ECO:0007669"/>
    <property type="project" value="InterPro"/>
</dbReference>
<feature type="domain" description="D-isomer specific 2-hydroxyacid dehydrogenase catalytic" evidence="4">
    <location>
        <begin position="7"/>
        <end position="321"/>
    </location>
</feature>
<keyword evidence="7" id="KW-1185">Reference proteome</keyword>
<evidence type="ECO:0000313" key="6">
    <source>
        <dbReference type="EMBL" id="GGB36595.1"/>
    </source>
</evidence>
<dbReference type="FunFam" id="3.40.50.720:FF:000462">
    <property type="entry name" value="Glyoxylate reductase (NADP+)"/>
    <property type="match status" value="1"/>
</dbReference>
<dbReference type="GO" id="GO:0016618">
    <property type="term" value="F:hydroxypyruvate reductase [NAD(P)H] activity"/>
    <property type="evidence" value="ECO:0007669"/>
    <property type="project" value="TreeGrafter"/>
</dbReference>
<dbReference type="AlphaFoldDB" id="A0A9W5TWW5"/>
<dbReference type="GO" id="GO:0030267">
    <property type="term" value="F:glyoxylate reductase (NADPH) activity"/>
    <property type="evidence" value="ECO:0007669"/>
    <property type="project" value="TreeGrafter"/>
</dbReference>
<sequence length="321" mass="36274">MMTKSSIYITRKLPEEVIEPYRKLFHIRMWEREDVPVPRDLLIKEVKDADGLFCLLTEKIDQEVLEHASHLKIVANMAVGYDNIDVKAAAKLGITVTNTPDVLTETTADLAFALLMTTARRMMEASDYIKADHWQYWSPLLLAGSDIHHKTIGIVGMGRIGTAIARRASGFGMDILYHNRSRHPRAEEQLHAVYADFDTILGKSDFVVSVIPLTKETERMFDQQAFEKMKQSGIFINVSRGGVVDECALYKALVKKEIRAAGLDVFEKEPIRKDHPLLQLENVVCLPHIGSASVETRMEMARLCLENIRNVLNGEEPMTPV</sequence>
<dbReference type="InterPro" id="IPR036291">
    <property type="entry name" value="NAD(P)-bd_dom_sf"/>
</dbReference>
<dbReference type="Pfam" id="PF02826">
    <property type="entry name" value="2-Hacid_dh_C"/>
    <property type="match status" value="1"/>
</dbReference>
<dbReference type="SUPFAM" id="SSF52283">
    <property type="entry name" value="Formate/glycerate dehydrogenase catalytic domain-like"/>
    <property type="match status" value="1"/>
</dbReference>
<dbReference type="Proteomes" id="UP000621492">
    <property type="component" value="Unassembled WGS sequence"/>
</dbReference>
<dbReference type="InterPro" id="IPR050223">
    <property type="entry name" value="D-isomer_2-hydroxyacid_DH"/>
</dbReference>
<evidence type="ECO:0000256" key="2">
    <source>
        <dbReference type="ARBA" id="ARBA00023002"/>
    </source>
</evidence>
<reference evidence="6" key="2">
    <citation type="submission" date="2020-09" db="EMBL/GenBank/DDBJ databases">
        <authorList>
            <person name="Sun Q."/>
            <person name="Zhou Y."/>
        </authorList>
    </citation>
    <scope>NUCLEOTIDE SEQUENCE</scope>
    <source>
        <strain evidence="6">CGMCC 1.15454</strain>
    </source>
</reference>
<dbReference type="PROSITE" id="PS00671">
    <property type="entry name" value="D_2_HYDROXYACID_DH_3"/>
    <property type="match status" value="1"/>
</dbReference>
<dbReference type="InterPro" id="IPR029753">
    <property type="entry name" value="D-isomer_DH_CS"/>
</dbReference>
<dbReference type="Pfam" id="PF00389">
    <property type="entry name" value="2-Hacid_dh"/>
    <property type="match status" value="1"/>
</dbReference>
<reference evidence="6" key="1">
    <citation type="journal article" date="2014" name="Int. J. Syst. Evol. Microbiol.">
        <title>Complete genome sequence of Corynebacterium casei LMG S-19264T (=DSM 44701T), isolated from a smear-ripened cheese.</title>
        <authorList>
            <consortium name="US DOE Joint Genome Institute (JGI-PGF)"/>
            <person name="Walter F."/>
            <person name="Albersmeier A."/>
            <person name="Kalinowski J."/>
            <person name="Ruckert C."/>
        </authorList>
    </citation>
    <scope>NUCLEOTIDE SEQUENCE</scope>
    <source>
        <strain evidence="6">CGMCC 1.15454</strain>
    </source>
</reference>
<dbReference type="PANTHER" id="PTHR10996:SF283">
    <property type="entry name" value="GLYOXYLATE_HYDROXYPYRUVATE REDUCTASE B"/>
    <property type="match status" value="1"/>
</dbReference>
<dbReference type="SUPFAM" id="SSF51735">
    <property type="entry name" value="NAD(P)-binding Rossmann-fold domains"/>
    <property type="match status" value="1"/>
</dbReference>
<evidence type="ECO:0000256" key="1">
    <source>
        <dbReference type="ARBA" id="ARBA00005854"/>
    </source>
</evidence>
<dbReference type="EMBL" id="BMJD01000006">
    <property type="protein sequence ID" value="GGB36595.1"/>
    <property type="molecule type" value="Genomic_DNA"/>
</dbReference>
<comment type="caution">
    <text evidence="6">The sequence shown here is derived from an EMBL/GenBank/DDBJ whole genome shotgun (WGS) entry which is preliminary data.</text>
</comment>
<feature type="domain" description="D-isomer specific 2-hydroxyacid dehydrogenase NAD-binding" evidence="5">
    <location>
        <begin position="112"/>
        <end position="290"/>
    </location>
</feature>
<evidence type="ECO:0000259" key="5">
    <source>
        <dbReference type="Pfam" id="PF02826"/>
    </source>
</evidence>
<evidence type="ECO:0000259" key="4">
    <source>
        <dbReference type="Pfam" id="PF00389"/>
    </source>
</evidence>
<organism evidence="6 7">
    <name type="scientific">Lentibacillus populi</name>
    <dbReference type="NCBI Taxonomy" id="1827502"/>
    <lineage>
        <taxon>Bacteria</taxon>
        <taxon>Bacillati</taxon>
        <taxon>Bacillota</taxon>
        <taxon>Bacilli</taxon>
        <taxon>Bacillales</taxon>
        <taxon>Bacillaceae</taxon>
        <taxon>Lentibacillus</taxon>
    </lineage>
</organism>
<keyword evidence="2 3" id="KW-0560">Oxidoreductase</keyword>
<dbReference type="PROSITE" id="PS00065">
    <property type="entry name" value="D_2_HYDROXYACID_DH_1"/>
    <property type="match status" value="1"/>
</dbReference>
<dbReference type="PANTHER" id="PTHR10996">
    <property type="entry name" value="2-HYDROXYACID DEHYDROGENASE-RELATED"/>
    <property type="match status" value="1"/>
</dbReference>